<evidence type="ECO:0000313" key="2">
    <source>
        <dbReference type="Proteomes" id="UP000249057"/>
    </source>
</evidence>
<proteinExistence type="predicted"/>
<protein>
    <submittedName>
        <fullName evidence="1">Uncharacterized protein</fullName>
    </submittedName>
</protein>
<name>A0ACD1G606_9EURO</name>
<keyword evidence="2" id="KW-1185">Reference proteome</keyword>
<accession>A0ACD1G606</accession>
<evidence type="ECO:0000313" key="1">
    <source>
        <dbReference type="EMBL" id="RAH44729.1"/>
    </source>
</evidence>
<dbReference type="EMBL" id="KZ825351">
    <property type="protein sequence ID" value="RAH44729.1"/>
    <property type="molecule type" value="Genomic_DNA"/>
</dbReference>
<sequence length="95" mass="10700">MTEAARPRNSGWKVAFFFFSCSLRGCTTLEFWLGCFLVLYAIPGNMVACPLVFFLLRRGCSSILIFPKTSFQKGSEDQPQTTLDTRLDECSMLPS</sequence>
<dbReference type="Proteomes" id="UP000249057">
    <property type="component" value="Unassembled WGS sequence"/>
</dbReference>
<gene>
    <name evidence="1" type="ORF">BO95DRAFT_168800</name>
</gene>
<reference evidence="1" key="1">
    <citation type="submission" date="2018-02" db="EMBL/GenBank/DDBJ databases">
        <title>The genomes of Aspergillus section Nigri reveals drivers in fungal speciation.</title>
        <authorList>
            <consortium name="DOE Joint Genome Institute"/>
            <person name="Vesth T.C."/>
            <person name="Nybo J."/>
            <person name="Theobald S."/>
            <person name="Brandl J."/>
            <person name="Frisvad J.C."/>
            <person name="Nielsen K.F."/>
            <person name="Lyhne E.K."/>
            <person name="Kogle M.E."/>
            <person name="Kuo A."/>
            <person name="Riley R."/>
            <person name="Clum A."/>
            <person name="Nolan M."/>
            <person name="Lipzen A."/>
            <person name="Salamov A."/>
            <person name="Henrissat B."/>
            <person name="Wiebenga A."/>
            <person name="De vries R.P."/>
            <person name="Grigoriev I.V."/>
            <person name="Mortensen U.H."/>
            <person name="Andersen M.R."/>
            <person name="Baker S.E."/>
        </authorList>
    </citation>
    <scope>NUCLEOTIDE SEQUENCE</scope>
    <source>
        <strain evidence="1">CBS 621.78</strain>
    </source>
</reference>
<organism evidence="1 2">
    <name type="scientific">Aspergillus brunneoviolaceus CBS 621.78</name>
    <dbReference type="NCBI Taxonomy" id="1450534"/>
    <lineage>
        <taxon>Eukaryota</taxon>
        <taxon>Fungi</taxon>
        <taxon>Dikarya</taxon>
        <taxon>Ascomycota</taxon>
        <taxon>Pezizomycotina</taxon>
        <taxon>Eurotiomycetes</taxon>
        <taxon>Eurotiomycetidae</taxon>
        <taxon>Eurotiales</taxon>
        <taxon>Aspergillaceae</taxon>
        <taxon>Aspergillus</taxon>
        <taxon>Aspergillus subgen. Circumdati</taxon>
    </lineage>
</organism>